<dbReference type="EMBL" id="JAAARO010000015">
    <property type="protein sequence ID" value="KAF5735665.1"/>
    <property type="molecule type" value="Genomic_DNA"/>
</dbReference>
<dbReference type="GO" id="GO:0009507">
    <property type="term" value="C:chloroplast"/>
    <property type="evidence" value="ECO:0007669"/>
    <property type="project" value="UniProtKB-SubCell"/>
</dbReference>
<protein>
    <submittedName>
        <fullName evidence="7">Pentatricopeptide repeat-containing protein</fullName>
    </submittedName>
</protein>
<dbReference type="NCBIfam" id="TIGR00756">
    <property type="entry name" value="PPR"/>
    <property type="match status" value="4"/>
</dbReference>
<feature type="repeat" description="PPR" evidence="6">
    <location>
        <begin position="190"/>
        <end position="224"/>
    </location>
</feature>
<comment type="subcellular location">
    <subcellularLocation>
        <location evidence="1">Plastid</location>
        <location evidence="1">Chloroplast</location>
    </subcellularLocation>
</comment>
<evidence type="ECO:0000313" key="7">
    <source>
        <dbReference type="EMBL" id="KAF5735665.1"/>
    </source>
</evidence>
<dbReference type="Pfam" id="PF20431">
    <property type="entry name" value="E_motif"/>
    <property type="match status" value="1"/>
</dbReference>
<feature type="repeat" description="PPR" evidence="6">
    <location>
        <begin position="395"/>
        <end position="429"/>
    </location>
</feature>
<dbReference type="PANTHER" id="PTHR47926">
    <property type="entry name" value="PENTATRICOPEPTIDE REPEAT-CONTAINING PROTEIN"/>
    <property type="match status" value="1"/>
</dbReference>
<keyword evidence="4" id="KW-0677">Repeat</keyword>
<keyword evidence="3" id="KW-0934">Plastid</keyword>
<evidence type="ECO:0000313" key="8">
    <source>
        <dbReference type="Proteomes" id="UP000593562"/>
    </source>
</evidence>
<feature type="repeat" description="PPR" evidence="6">
    <location>
        <begin position="497"/>
        <end position="531"/>
    </location>
</feature>
<organism evidence="7 8">
    <name type="scientific">Tripterygium wilfordii</name>
    <name type="common">Thunder God vine</name>
    <dbReference type="NCBI Taxonomy" id="458696"/>
    <lineage>
        <taxon>Eukaryota</taxon>
        <taxon>Viridiplantae</taxon>
        <taxon>Streptophyta</taxon>
        <taxon>Embryophyta</taxon>
        <taxon>Tracheophyta</taxon>
        <taxon>Spermatophyta</taxon>
        <taxon>Magnoliopsida</taxon>
        <taxon>eudicotyledons</taxon>
        <taxon>Gunneridae</taxon>
        <taxon>Pentapetalae</taxon>
        <taxon>rosids</taxon>
        <taxon>fabids</taxon>
        <taxon>Celastrales</taxon>
        <taxon>Celastraceae</taxon>
        <taxon>Tripterygium</taxon>
    </lineage>
</organism>
<dbReference type="Pfam" id="PF13041">
    <property type="entry name" value="PPR_2"/>
    <property type="match status" value="4"/>
</dbReference>
<evidence type="ECO:0000256" key="5">
    <source>
        <dbReference type="ARBA" id="ARBA00022946"/>
    </source>
</evidence>
<dbReference type="InterPro" id="IPR046960">
    <property type="entry name" value="PPR_At4g14850-like_plant"/>
</dbReference>
<dbReference type="Proteomes" id="UP000593562">
    <property type="component" value="Unassembled WGS sequence"/>
</dbReference>
<reference evidence="7 8" key="1">
    <citation type="journal article" date="2020" name="Nat. Commun.">
        <title>Genome of Tripterygium wilfordii and identification of cytochrome P450 involved in triptolide biosynthesis.</title>
        <authorList>
            <person name="Tu L."/>
            <person name="Su P."/>
            <person name="Zhang Z."/>
            <person name="Gao L."/>
            <person name="Wang J."/>
            <person name="Hu T."/>
            <person name="Zhou J."/>
            <person name="Zhang Y."/>
            <person name="Zhao Y."/>
            <person name="Liu Y."/>
            <person name="Song Y."/>
            <person name="Tong Y."/>
            <person name="Lu Y."/>
            <person name="Yang J."/>
            <person name="Xu C."/>
            <person name="Jia M."/>
            <person name="Peters R.J."/>
            <person name="Huang L."/>
            <person name="Gao W."/>
        </authorList>
    </citation>
    <scope>NUCLEOTIDE SEQUENCE [LARGE SCALE GENOMIC DNA]</scope>
    <source>
        <strain evidence="8">cv. XIE 37</strain>
        <tissue evidence="7">Leaf</tissue>
    </source>
</reference>
<keyword evidence="5" id="KW-0809">Transit peptide</keyword>
<comment type="caution">
    <text evidence="7">The sequence shown here is derived from an EMBL/GenBank/DDBJ whole genome shotgun (WGS) entry which is preliminary data.</text>
</comment>
<dbReference type="FunCoup" id="A0A7J7CNK1">
    <property type="interactions" value="982"/>
</dbReference>
<dbReference type="InterPro" id="IPR046848">
    <property type="entry name" value="E_motif"/>
</dbReference>
<dbReference type="Pfam" id="PF01535">
    <property type="entry name" value="PPR"/>
    <property type="match status" value="1"/>
</dbReference>
<proteinExistence type="predicted"/>
<keyword evidence="2" id="KW-0150">Chloroplast</keyword>
<evidence type="ECO:0000256" key="6">
    <source>
        <dbReference type="PROSITE-ProRule" id="PRU00708"/>
    </source>
</evidence>
<dbReference type="FunFam" id="1.25.40.10:FF:000573">
    <property type="entry name" value="Pentatricopeptide repeat-containing protein mitochondrial"/>
    <property type="match status" value="1"/>
</dbReference>
<dbReference type="PANTHER" id="PTHR47926:SF452">
    <property type="entry name" value="PENTATRICOPEPTIDE REPEAT-CONTAINING PROTEIN"/>
    <property type="match status" value="1"/>
</dbReference>
<dbReference type="FunFam" id="1.25.40.10:FF:000645">
    <property type="entry name" value="Pentatricopeptide repeat-containing protein chloroplastic"/>
    <property type="match status" value="1"/>
</dbReference>
<dbReference type="FunFam" id="1.25.40.10:FF:000496">
    <property type="entry name" value="Pentatricopeptide repeat-containing protein chloroplastic"/>
    <property type="match status" value="1"/>
</dbReference>
<name>A0A7J7CNK1_TRIWF</name>
<dbReference type="GO" id="GO:0009451">
    <property type="term" value="P:RNA modification"/>
    <property type="evidence" value="ECO:0007669"/>
    <property type="project" value="InterPro"/>
</dbReference>
<dbReference type="InterPro" id="IPR011990">
    <property type="entry name" value="TPR-like_helical_dom_sf"/>
</dbReference>
<feature type="repeat" description="PPR" evidence="6">
    <location>
        <begin position="598"/>
        <end position="632"/>
    </location>
</feature>
<evidence type="ECO:0000256" key="3">
    <source>
        <dbReference type="ARBA" id="ARBA00022640"/>
    </source>
</evidence>
<dbReference type="Gene3D" id="1.25.40.10">
    <property type="entry name" value="Tetratricopeptide repeat domain"/>
    <property type="match status" value="7"/>
</dbReference>
<dbReference type="InParanoid" id="A0A7J7CNK1"/>
<evidence type="ECO:0000256" key="1">
    <source>
        <dbReference type="ARBA" id="ARBA00004229"/>
    </source>
</evidence>
<gene>
    <name evidence="7" type="ORF">HS088_TW15G01179</name>
</gene>
<sequence length="820" mass="91610">MATTRFSPVASSSSALPLSTPSIQSLRDNYSLQLIPPPNPTLKTPTIRSRLSKLCQDGQPHLARQLFDTITQPTTTLWNTIIIGFICNNLPDEAILFYIRMKNASPLVKCDSYTYSSSLKACAETRNLLVGKAVHCHLIRCLSNPSMIVYNSLLNMYSTCLSTADGEVGLCDFSNYDFVRKVFDTMRKRNVVAWNTMVSWYVKTERCKKAAQQFRLMMAKGIKPTAVSFVNVFPALSSIGDYSNANVLYGMVIKLGNEYVNDLFVVSSAISMYMELGYLDIARKIFDNCLDRNTEIWNTMIGEYVQRNCPLEGIGLFLHAMDSDNSILDDVSFLSALTAISQLQCLELAQQLHAYIIKNLEAVPVNVLNAIVVMYSRCNSIQASFDAFSQMRERDVVSWNTMVFAFVQHGLDDEGLMLVHEMQKQGYRIDSVTVTALLSAASNLQNHHIGRQTHAYLLRHGLQFDGMDSYLIDMYSKSGLIRTAQLLFEKSSIASKDQATWNAMIAGYTQNGLTDNAFITFRQMFDHKLSPSAVTLASVLPACNPMGSINLGKQLHGFSIRHCLDENVFVATALIDMYSKSGAVSYAENVFYNTLEKNSVTYTTMILGYGQNGMGKRALSLFYSMQASGVIPDSITFIAVLSACGYVGLVDEGLQIFNAMEREYNIQPSTEHYCCVVDMLGRFGRVVEAHKFVEQLGEEASTLEIWGSLLGACRLHGYVELGEAVANKLLEIDAGNGKAGYHLLLSNIYAEKGYWERADRVRKEIRERGLRKEVGCSWIEVAGHLSHFVSRDQEHPRSNDIYEMLEGLAVDMTDRVHGSF</sequence>
<accession>A0A7J7CNK1</accession>
<dbReference type="AlphaFoldDB" id="A0A7J7CNK1"/>
<dbReference type="OrthoDB" id="756178at2759"/>
<dbReference type="GO" id="GO:0003729">
    <property type="term" value="F:mRNA binding"/>
    <property type="evidence" value="ECO:0007669"/>
    <property type="project" value="UniProtKB-ARBA"/>
</dbReference>
<evidence type="ECO:0000256" key="2">
    <source>
        <dbReference type="ARBA" id="ARBA00022528"/>
    </source>
</evidence>
<evidence type="ECO:0000256" key="4">
    <source>
        <dbReference type="ARBA" id="ARBA00022737"/>
    </source>
</evidence>
<dbReference type="InterPro" id="IPR002885">
    <property type="entry name" value="PPR_rpt"/>
</dbReference>
<dbReference type="PROSITE" id="PS51375">
    <property type="entry name" value="PPR"/>
    <property type="match status" value="4"/>
</dbReference>
<keyword evidence="8" id="KW-1185">Reference proteome</keyword>